<dbReference type="Pfam" id="PF01551">
    <property type="entry name" value="Peptidase_M23"/>
    <property type="match status" value="1"/>
</dbReference>
<dbReference type="SMART" id="SM00257">
    <property type="entry name" value="LysM"/>
    <property type="match status" value="1"/>
</dbReference>
<dbReference type="PANTHER" id="PTHR21666:SF270">
    <property type="entry name" value="MUREIN HYDROLASE ACTIVATOR ENVC"/>
    <property type="match status" value="1"/>
</dbReference>
<dbReference type="Pfam" id="PF01476">
    <property type="entry name" value="LysM"/>
    <property type="match status" value="1"/>
</dbReference>
<dbReference type="InterPro" id="IPR018392">
    <property type="entry name" value="LysM"/>
</dbReference>
<proteinExistence type="predicted"/>
<accession>A0A645EFF1</accession>
<comment type="caution">
    <text evidence="3">The sequence shown here is derived from an EMBL/GenBank/DDBJ whole genome shotgun (WGS) entry which is preliminary data.</text>
</comment>
<dbReference type="CDD" id="cd12797">
    <property type="entry name" value="M23_peptidase"/>
    <property type="match status" value="1"/>
</dbReference>
<dbReference type="GO" id="GO:0004222">
    <property type="term" value="F:metalloendopeptidase activity"/>
    <property type="evidence" value="ECO:0007669"/>
    <property type="project" value="TreeGrafter"/>
</dbReference>
<dbReference type="SUPFAM" id="SSF54106">
    <property type="entry name" value="LysM domain"/>
    <property type="match status" value="1"/>
</dbReference>
<dbReference type="Gene3D" id="3.10.350.10">
    <property type="entry name" value="LysM domain"/>
    <property type="match status" value="1"/>
</dbReference>
<dbReference type="AlphaFoldDB" id="A0A645EFF1"/>
<name>A0A645EFF1_9ZZZZ</name>
<dbReference type="Gene3D" id="2.70.70.10">
    <property type="entry name" value="Glucose Permease (Domain IIA)"/>
    <property type="match status" value="1"/>
</dbReference>
<dbReference type="PANTHER" id="PTHR21666">
    <property type="entry name" value="PEPTIDASE-RELATED"/>
    <property type="match status" value="1"/>
</dbReference>
<evidence type="ECO:0000259" key="2">
    <source>
        <dbReference type="PROSITE" id="PS51782"/>
    </source>
</evidence>
<dbReference type="PROSITE" id="PS51782">
    <property type="entry name" value="LYSM"/>
    <property type="match status" value="1"/>
</dbReference>
<organism evidence="3">
    <name type="scientific">bioreactor metagenome</name>
    <dbReference type="NCBI Taxonomy" id="1076179"/>
    <lineage>
        <taxon>unclassified sequences</taxon>
        <taxon>metagenomes</taxon>
        <taxon>ecological metagenomes</taxon>
    </lineage>
</organism>
<sequence length="141" mass="15658">MKENDFVKSGQPIALGGNTGRSTGPHLHFETRFLGKPINPNYLIDFNNKVCHRDEYLVTNSSYRKTSQSSRVLANASNYKEPTSTANNKYVSGTVKYHRIKSGDTLGAIARRHGLSVSRLCSMNNITPKTTLRIGKSLRVS</sequence>
<evidence type="ECO:0000256" key="1">
    <source>
        <dbReference type="SAM" id="MobiDB-lite"/>
    </source>
</evidence>
<protein>
    <recommendedName>
        <fullName evidence="2">LysM domain-containing protein</fullName>
    </recommendedName>
</protein>
<gene>
    <name evidence="3" type="ORF">SDC9_146685</name>
</gene>
<dbReference type="InterPro" id="IPR036779">
    <property type="entry name" value="LysM_dom_sf"/>
</dbReference>
<dbReference type="InterPro" id="IPR050570">
    <property type="entry name" value="Cell_wall_metabolism_enzyme"/>
</dbReference>
<feature type="region of interest" description="Disordered" evidence="1">
    <location>
        <begin position="1"/>
        <end position="22"/>
    </location>
</feature>
<evidence type="ECO:0000313" key="3">
    <source>
        <dbReference type="EMBL" id="MPM99493.1"/>
    </source>
</evidence>
<dbReference type="CDD" id="cd00118">
    <property type="entry name" value="LysM"/>
    <property type="match status" value="1"/>
</dbReference>
<reference evidence="3" key="1">
    <citation type="submission" date="2019-08" db="EMBL/GenBank/DDBJ databases">
        <authorList>
            <person name="Kucharzyk K."/>
            <person name="Murdoch R.W."/>
            <person name="Higgins S."/>
            <person name="Loffler F."/>
        </authorList>
    </citation>
    <scope>NUCLEOTIDE SEQUENCE</scope>
</reference>
<dbReference type="InterPro" id="IPR016047">
    <property type="entry name" value="M23ase_b-sheet_dom"/>
</dbReference>
<feature type="domain" description="LysM" evidence="2">
    <location>
        <begin position="96"/>
        <end position="140"/>
    </location>
</feature>
<dbReference type="EMBL" id="VSSQ01045585">
    <property type="protein sequence ID" value="MPM99493.1"/>
    <property type="molecule type" value="Genomic_DNA"/>
</dbReference>
<dbReference type="SUPFAM" id="SSF51261">
    <property type="entry name" value="Duplicated hybrid motif"/>
    <property type="match status" value="1"/>
</dbReference>
<dbReference type="InterPro" id="IPR011055">
    <property type="entry name" value="Dup_hybrid_motif"/>
</dbReference>